<evidence type="ECO:0000313" key="1">
    <source>
        <dbReference type="EMBL" id="PKR85709.1"/>
    </source>
</evidence>
<dbReference type="EMBL" id="PIQO01000004">
    <property type="protein sequence ID" value="PKR85709.1"/>
    <property type="molecule type" value="Genomic_DNA"/>
</dbReference>
<gene>
    <name evidence="1" type="ORF">CWO92_08355</name>
</gene>
<keyword evidence="2" id="KW-1185">Reference proteome</keyword>
<proteinExistence type="predicted"/>
<dbReference type="Proteomes" id="UP000233440">
    <property type="component" value="Unassembled WGS sequence"/>
</dbReference>
<name>A0A2N3LMD4_9BACI</name>
<protein>
    <submittedName>
        <fullName evidence="1">Uncharacterized protein</fullName>
    </submittedName>
</protein>
<organism evidence="1 2">
    <name type="scientific">Heyndrickxia camelliae</name>
    <dbReference type="NCBI Taxonomy" id="1707093"/>
    <lineage>
        <taxon>Bacteria</taxon>
        <taxon>Bacillati</taxon>
        <taxon>Bacillota</taxon>
        <taxon>Bacilli</taxon>
        <taxon>Bacillales</taxon>
        <taxon>Bacillaceae</taxon>
        <taxon>Heyndrickxia</taxon>
    </lineage>
</organism>
<dbReference type="AlphaFoldDB" id="A0A2N3LMD4"/>
<evidence type="ECO:0000313" key="2">
    <source>
        <dbReference type="Proteomes" id="UP000233440"/>
    </source>
</evidence>
<accession>A0A2N3LMD4</accession>
<sequence>MFFVWRIRTKFCKNDKILMILIGYFLIKSMDLAKARTRTNMKIVRRIVEKGSIEALFAVDTPNEMWQV</sequence>
<reference evidence="1 2" key="1">
    <citation type="submission" date="2017-11" db="EMBL/GenBank/DDBJ databases">
        <title>Bacillus camelliae sp. nov., isolated from pu'er tea.</title>
        <authorList>
            <person name="Niu L."/>
        </authorList>
    </citation>
    <scope>NUCLEOTIDE SEQUENCE [LARGE SCALE GENOMIC DNA]</scope>
    <source>
        <strain evidence="1 2">7578-1</strain>
    </source>
</reference>
<comment type="caution">
    <text evidence="1">The sequence shown here is derived from an EMBL/GenBank/DDBJ whole genome shotgun (WGS) entry which is preliminary data.</text>
</comment>